<proteinExistence type="predicted"/>
<evidence type="ECO:0000313" key="2">
    <source>
        <dbReference type="EMBL" id="QGG79711.1"/>
    </source>
</evidence>
<dbReference type="AlphaFoldDB" id="A0A5Q2QBM4"/>
<dbReference type="Proteomes" id="UP000388235">
    <property type="component" value="Chromosome"/>
</dbReference>
<dbReference type="InterPro" id="IPR010093">
    <property type="entry name" value="SinI_DNA-bd"/>
</dbReference>
<dbReference type="OrthoDB" id="9792348at2"/>
<reference evidence="2 3" key="1">
    <citation type="submission" date="2019-11" db="EMBL/GenBank/DDBJ databases">
        <authorList>
            <person name="Khan S.A."/>
            <person name="Jeon C.O."/>
            <person name="Chun B.H."/>
        </authorList>
    </citation>
    <scope>NUCLEOTIDE SEQUENCE [LARGE SCALE GENOMIC DNA]</scope>
    <source>
        <strain evidence="2 3">IMCC 1097</strain>
    </source>
</reference>
<dbReference type="InterPro" id="IPR041657">
    <property type="entry name" value="HTH_17"/>
</dbReference>
<dbReference type="InterPro" id="IPR009061">
    <property type="entry name" value="DNA-bd_dom_put_sf"/>
</dbReference>
<dbReference type="KEGG" id="llp:GH975_03660"/>
<accession>A0A5Q2QBM4</accession>
<dbReference type="NCBIfam" id="TIGR01764">
    <property type="entry name" value="excise"/>
    <property type="match status" value="1"/>
</dbReference>
<dbReference type="RefSeq" id="WP_153713215.1">
    <property type="nucleotide sequence ID" value="NZ_CP045871.1"/>
</dbReference>
<evidence type="ECO:0000259" key="1">
    <source>
        <dbReference type="Pfam" id="PF12728"/>
    </source>
</evidence>
<organism evidence="2 3">
    <name type="scientific">Litorivicinus lipolyticus</name>
    <dbReference type="NCBI Taxonomy" id="418701"/>
    <lineage>
        <taxon>Bacteria</taxon>
        <taxon>Pseudomonadati</taxon>
        <taxon>Pseudomonadota</taxon>
        <taxon>Gammaproteobacteria</taxon>
        <taxon>Oceanospirillales</taxon>
        <taxon>Litorivicinaceae</taxon>
        <taxon>Litorivicinus</taxon>
    </lineage>
</organism>
<name>A0A5Q2QBM4_9GAMM</name>
<dbReference type="GO" id="GO:0003677">
    <property type="term" value="F:DNA binding"/>
    <property type="evidence" value="ECO:0007669"/>
    <property type="project" value="InterPro"/>
</dbReference>
<protein>
    <submittedName>
        <fullName evidence="2">Helix-turn-helix domain-containing protein</fullName>
    </submittedName>
</protein>
<gene>
    <name evidence="2" type="ORF">GH975_03660</name>
</gene>
<feature type="domain" description="Helix-turn-helix" evidence="1">
    <location>
        <begin position="63"/>
        <end position="102"/>
    </location>
</feature>
<evidence type="ECO:0000313" key="3">
    <source>
        <dbReference type="Proteomes" id="UP000388235"/>
    </source>
</evidence>
<keyword evidence="3" id="KW-1185">Reference proteome</keyword>
<dbReference type="Pfam" id="PF12728">
    <property type="entry name" value="HTH_17"/>
    <property type="match status" value="1"/>
</dbReference>
<dbReference type="EMBL" id="CP045871">
    <property type="protein sequence ID" value="QGG79711.1"/>
    <property type="molecule type" value="Genomic_DNA"/>
</dbReference>
<sequence>MNPATVDDDTQGIGRATELHRAFQRLTQVEKEAFMTLIVRPSKPAAMTWHGYDEAFARLDDEYISITEAAEYLAVSVTTLRRHIKAGNLVTDKRVGRNRMFRIGQVKTFDAARKQTKI</sequence>
<dbReference type="SUPFAM" id="SSF46955">
    <property type="entry name" value="Putative DNA-binding domain"/>
    <property type="match status" value="1"/>
</dbReference>